<dbReference type="GeneID" id="25365629"/>
<organism evidence="1 2">
    <name type="scientific">Aureobasidium subglaciale (strain EXF-2481)</name>
    <name type="common">Aureobasidium pullulans var. subglaciale</name>
    <dbReference type="NCBI Taxonomy" id="1043005"/>
    <lineage>
        <taxon>Eukaryota</taxon>
        <taxon>Fungi</taxon>
        <taxon>Dikarya</taxon>
        <taxon>Ascomycota</taxon>
        <taxon>Pezizomycotina</taxon>
        <taxon>Dothideomycetes</taxon>
        <taxon>Dothideomycetidae</taxon>
        <taxon>Dothideales</taxon>
        <taxon>Saccotheciaceae</taxon>
        <taxon>Aureobasidium</taxon>
    </lineage>
</organism>
<reference evidence="1 2" key="1">
    <citation type="journal article" date="2014" name="BMC Genomics">
        <title>Genome sequencing of four Aureobasidium pullulans varieties: biotechnological potential, stress tolerance, and description of new species.</title>
        <authorList>
            <person name="Gostin Ar C."/>
            <person name="Ohm R.A."/>
            <person name="Kogej T."/>
            <person name="Sonjak S."/>
            <person name="Turk M."/>
            <person name="Zajc J."/>
            <person name="Zalar P."/>
            <person name="Grube M."/>
            <person name="Sun H."/>
            <person name="Han J."/>
            <person name="Sharma A."/>
            <person name="Chiniquy J."/>
            <person name="Ngan C.Y."/>
            <person name="Lipzen A."/>
            <person name="Barry K."/>
            <person name="Grigoriev I.V."/>
            <person name="Gunde-Cimerman N."/>
        </authorList>
    </citation>
    <scope>NUCLEOTIDE SEQUENCE [LARGE SCALE GENOMIC DNA]</scope>
    <source>
        <strain evidence="1 2">EXF-2481</strain>
    </source>
</reference>
<keyword evidence="2" id="KW-1185">Reference proteome</keyword>
<dbReference type="HOGENOM" id="CLU_1434181_0_0_1"/>
<dbReference type="Proteomes" id="UP000030641">
    <property type="component" value="Unassembled WGS sequence"/>
</dbReference>
<dbReference type="EMBL" id="KL584752">
    <property type="protein sequence ID" value="KEQ98152.1"/>
    <property type="molecule type" value="Genomic_DNA"/>
</dbReference>
<dbReference type="AlphaFoldDB" id="A0A074YVG8"/>
<protein>
    <submittedName>
        <fullName evidence="1">Uncharacterized protein</fullName>
    </submittedName>
</protein>
<accession>A0A074YVG8</accession>
<proteinExistence type="predicted"/>
<name>A0A074YVG8_AURSE</name>
<evidence type="ECO:0000313" key="2">
    <source>
        <dbReference type="Proteomes" id="UP000030641"/>
    </source>
</evidence>
<evidence type="ECO:0000313" key="1">
    <source>
        <dbReference type="EMBL" id="KEQ98152.1"/>
    </source>
</evidence>
<sequence length="153" mass="17233">MRHVLADINSDTITVYEVSKITDVYNNLVTYAGELFTQYDIAAPTFTPLTTVETTEDIQCEKFLLVLGYQARFKYPCSCTWCAEDVEESFKAVMFDVDKPLKLSKHCETAGRLTIRDMLPKVEHLLSGKACKHVKRLTLLQDALGSVDFGKNG</sequence>
<dbReference type="OrthoDB" id="3920953at2759"/>
<dbReference type="RefSeq" id="XP_013346798.1">
    <property type="nucleotide sequence ID" value="XM_013491344.1"/>
</dbReference>
<gene>
    <name evidence="1" type="ORF">AUEXF2481DRAFT_36648</name>
</gene>
<dbReference type="InParanoid" id="A0A074YVG8"/>